<sequence length="90" mass="9832">MVNQAPEKMELASGMRVFRDELYPVKVDNVSRTAVLDENGNVRPGESQAFGQENDATVAATVPLPGREILLMSVYVQGHDAEALLETCQI</sequence>
<gene>
    <name evidence="1" type="ORF">HYQ45_012818</name>
</gene>
<dbReference type="EMBL" id="JAEMWZ010000300">
    <property type="protein sequence ID" value="KAG7126502.1"/>
    <property type="molecule type" value="Genomic_DNA"/>
</dbReference>
<organism evidence="1 2">
    <name type="scientific">Verticillium longisporum</name>
    <name type="common">Verticillium dahliae var. longisporum</name>
    <dbReference type="NCBI Taxonomy" id="100787"/>
    <lineage>
        <taxon>Eukaryota</taxon>
        <taxon>Fungi</taxon>
        <taxon>Dikarya</taxon>
        <taxon>Ascomycota</taxon>
        <taxon>Pezizomycotina</taxon>
        <taxon>Sordariomycetes</taxon>
        <taxon>Hypocreomycetidae</taxon>
        <taxon>Glomerellales</taxon>
        <taxon>Plectosphaerellaceae</taxon>
        <taxon>Verticillium</taxon>
    </lineage>
</organism>
<proteinExistence type="predicted"/>
<dbReference type="OrthoDB" id="5243934at2759"/>
<evidence type="ECO:0000313" key="1">
    <source>
        <dbReference type="EMBL" id="KAG7126502.1"/>
    </source>
</evidence>
<reference evidence="1" key="1">
    <citation type="journal article" date="2021" name="Mol. Plant Pathol.">
        <title>A 20-kb lineage-specific genomic region tames virulence in pathogenic amphidiploid Verticillium longisporum.</title>
        <authorList>
            <person name="Harting R."/>
            <person name="Starke J."/>
            <person name="Kusch H."/>
            <person name="Poggeler S."/>
            <person name="Maurus I."/>
            <person name="Schluter R."/>
            <person name="Landesfeind M."/>
            <person name="Bulla I."/>
            <person name="Nowrousian M."/>
            <person name="de Jonge R."/>
            <person name="Stahlhut G."/>
            <person name="Hoff K.J."/>
            <person name="Asshauer K.P."/>
            <person name="Thurmer A."/>
            <person name="Stanke M."/>
            <person name="Daniel R."/>
            <person name="Morgenstern B."/>
            <person name="Thomma B.P.H.J."/>
            <person name="Kronstad J.W."/>
            <person name="Braus-Stromeyer S.A."/>
            <person name="Braus G.H."/>
        </authorList>
    </citation>
    <scope>NUCLEOTIDE SEQUENCE</scope>
    <source>
        <strain evidence="1">Vl32</strain>
    </source>
</reference>
<dbReference type="Proteomes" id="UP000689129">
    <property type="component" value="Unassembled WGS sequence"/>
</dbReference>
<accession>A0A8I2ZF68</accession>
<comment type="caution">
    <text evidence="1">The sequence shown here is derived from an EMBL/GenBank/DDBJ whole genome shotgun (WGS) entry which is preliminary data.</text>
</comment>
<evidence type="ECO:0000313" key="2">
    <source>
        <dbReference type="Proteomes" id="UP000689129"/>
    </source>
</evidence>
<dbReference type="AlphaFoldDB" id="A0A8I2ZF68"/>
<protein>
    <submittedName>
        <fullName evidence="1">Uncharacterized protein</fullName>
    </submittedName>
</protein>
<name>A0A8I2ZF68_VERLO</name>